<dbReference type="OrthoDB" id="1122768at2"/>
<organism evidence="2 3">
    <name type="scientific">Winogradskyella epiphytica</name>
    <dbReference type="NCBI Taxonomy" id="262005"/>
    <lineage>
        <taxon>Bacteria</taxon>
        <taxon>Pseudomonadati</taxon>
        <taxon>Bacteroidota</taxon>
        <taxon>Flavobacteriia</taxon>
        <taxon>Flavobacteriales</taxon>
        <taxon>Flavobacteriaceae</taxon>
        <taxon>Winogradskyella</taxon>
    </lineage>
</organism>
<evidence type="ECO:0000256" key="1">
    <source>
        <dbReference type="SAM" id="Phobius"/>
    </source>
</evidence>
<feature type="transmembrane region" description="Helical" evidence="1">
    <location>
        <begin position="76"/>
        <end position="94"/>
    </location>
</feature>
<name>A0A2V4WWK9_9FLAO</name>
<evidence type="ECO:0000313" key="2">
    <source>
        <dbReference type="EMBL" id="PYE81092.1"/>
    </source>
</evidence>
<reference evidence="2 3" key="1">
    <citation type="submission" date="2018-06" db="EMBL/GenBank/DDBJ databases">
        <title>Genomic Encyclopedia of Type Strains, Phase III (KMG-III): the genomes of soil and plant-associated and newly described type strains.</title>
        <authorList>
            <person name="Whitman W."/>
        </authorList>
    </citation>
    <scope>NUCLEOTIDE SEQUENCE [LARGE SCALE GENOMIC DNA]</scope>
    <source>
        <strain evidence="2 3">CECT 7945</strain>
    </source>
</reference>
<dbReference type="RefSeq" id="WP_146221522.1">
    <property type="nucleotide sequence ID" value="NZ_BMWQ01000003.1"/>
</dbReference>
<keyword evidence="1" id="KW-0812">Transmembrane</keyword>
<comment type="caution">
    <text evidence="2">The sequence shown here is derived from an EMBL/GenBank/DDBJ whole genome shotgun (WGS) entry which is preliminary data.</text>
</comment>
<keyword evidence="1" id="KW-0472">Membrane</keyword>
<proteinExistence type="predicted"/>
<dbReference type="Pfam" id="PF13858">
    <property type="entry name" value="DUF4199"/>
    <property type="match status" value="1"/>
</dbReference>
<keyword evidence="3" id="KW-1185">Reference proteome</keyword>
<feature type="transmembrane region" description="Helical" evidence="1">
    <location>
        <begin position="38"/>
        <end position="55"/>
    </location>
</feature>
<feature type="transmembrane region" description="Helical" evidence="1">
    <location>
        <begin position="142"/>
        <end position="165"/>
    </location>
</feature>
<feature type="transmembrane region" description="Helical" evidence="1">
    <location>
        <begin position="12"/>
        <end position="32"/>
    </location>
</feature>
<dbReference type="AlphaFoldDB" id="A0A2V4WWK9"/>
<gene>
    <name evidence="2" type="ORF">DFQ11_103172</name>
</gene>
<evidence type="ECO:0000313" key="3">
    <source>
        <dbReference type="Proteomes" id="UP000248054"/>
    </source>
</evidence>
<keyword evidence="1" id="KW-1133">Transmembrane helix</keyword>
<protein>
    <submittedName>
        <fullName evidence="2">Uncharacterized protein DUF4199</fullName>
    </submittedName>
</protein>
<dbReference type="InterPro" id="IPR025250">
    <property type="entry name" value="DUF4199"/>
</dbReference>
<dbReference type="Proteomes" id="UP000248054">
    <property type="component" value="Unassembled WGS sequence"/>
</dbReference>
<dbReference type="EMBL" id="QJTD01000003">
    <property type="protein sequence ID" value="PYE81092.1"/>
    <property type="molecule type" value="Genomic_DNA"/>
</dbReference>
<accession>A0A2V4WWK9</accession>
<sequence length="170" mass="18944">MEDKEPSIKPIAYTYGLYSALISIGILVIMYVTNMDKSWTVSIVSIVLSIAIYFYGIKAFKEANGNLLSIGQAIKVGLAIAVIGGLISAVYSYFHYEFIYPEFIDMQRETAYKQMVEANPNMTAEQIEQSLGITNIFMNSTFFSLSSVIGSLIFGLIISVILGLFMRKDR</sequence>